<feature type="compositionally biased region" description="Basic and acidic residues" evidence="1">
    <location>
        <begin position="58"/>
        <end position="74"/>
    </location>
</feature>
<feature type="region of interest" description="Disordered" evidence="1">
    <location>
        <begin position="879"/>
        <end position="972"/>
    </location>
</feature>
<feature type="compositionally biased region" description="Acidic residues" evidence="1">
    <location>
        <begin position="448"/>
        <end position="462"/>
    </location>
</feature>
<feature type="compositionally biased region" description="Polar residues" evidence="1">
    <location>
        <begin position="487"/>
        <end position="497"/>
    </location>
</feature>
<organism evidence="2 3">
    <name type="scientific">Byssothecium circinans</name>
    <dbReference type="NCBI Taxonomy" id="147558"/>
    <lineage>
        <taxon>Eukaryota</taxon>
        <taxon>Fungi</taxon>
        <taxon>Dikarya</taxon>
        <taxon>Ascomycota</taxon>
        <taxon>Pezizomycotina</taxon>
        <taxon>Dothideomycetes</taxon>
        <taxon>Pleosporomycetidae</taxon>
        <taxon>Pleosporales</taxon>
        <taxon>Massarineae</taxon>
        <taxon>Massarinaceae</taxon>
        <taxon>Byssothecium</taxon>
    </lineage>
</organism>
<protein>
    <submittedName>
        <fullName evidence="2">Uncharacterized protein</fullName>
    </submittedName>
</protein>
<gene>
    <name evidence="2" type="ORF">CC80DRAFT_520452</name>
</gene>
<evidence type="ECO:0000313" key="2">
    <source>
        <dbReference type="EMBL" id="KAF1949622.1"/>
    </source>
</evidence>
<feature type="compositionally biased region" description="Polar residues" evidence="1">
    <location>
        <begin position="119"/>
        <end position="141"/>
    </location>
</feature>
<feature type="compositionally biased region" description="Polar residues" evidence="1">
    <location>
        <begin position="84"/>
        <end position="93"/>
    </location>
</feature>
<name>A0A6A5TD77_9PLEO</name>
<feature type="region of interest" description="Disordered" evidence="1">
    <location>
        <begin position="20"/>
        <end position="209"/>
    </location>
</feature>
<feature type="compositionally biased region" description="Basic and acidic residues" evidence="1">
    <location>
        <begin position="476"/>
        <end position="486"/>
    </location>
</feature>
<feature type="compositionally biased region" description="Polar residues" evidence="1">
    <location>
        <begin position="803"/>
        <end position="825"/>
    </location>
</feature>
<dbReference type="PANTHER" id="PTHR42068:SF1">
    <property type="entry name" value="YALI0B18964P"/>
    <property type="match status" value="1"/>
</dbReference>
<feature type="compositionally biased region" description="Basic and acidic residues" evidence="1">
    <location>
        <begin position="255"/>
        <end position="264"/>
    </location>
</feature>
<dbReference type="PANTHER" id="PTHR42068">
    <property type="entry name" value="YALI0B18964P"/>
    <property type="match status" value="1"/>
</dbReference>
<feature type="compositionally biased region" description="Polar residues" evidence="1">
    <location>
        <begin position="357"/>
        <end position="377"/>
    </location>
</feature>
<feature type="compositionally biased region" description="Polar residues" evidence="1">
    <location>
        <begin position="412"/>
        <end position="423"/>
    </location>
</feature>
<evidence type="ECO:0000313" key="3">
    <source>
        <dbReference type="Proteomes" id="UP000800035"/>
    </source>
</evidence>
<feature type="region of interest" description="Disordered" evidence="1">
    <location>
        <begin position="223"/>
        <end position="509"/>
    </location>
</feature>
<proteinExistence type="predicted"/>
<feature type="compositionally biased region" description="Basic residues" evidence="1">
    <location>
        <begin position="940"/>
        <end position="952"/>
    </location>
</feature>
<reference evidence="2" key="1">
    <citation type="journal article" date="2020" name="Stud. Mycol.">
        <title>101 Dothideomycetes genomes: a test case for predicting lifestyles and emergence of pathogens.</title>
        <authorList>
            <person name="Haridas S."/>
            <person name="Albert R."/>
            <person name="Binder M."/>
            <person name="Bloem J."/>
            <person name="Labutti K."/>
            <person name="Salamov A."/>
            <person name="Andreopoulos B."/>
            <person name="Baker S."/>
            <person name="Barry K."/>
            <person name="Bills G."/>
            <person name="Bluhm B."/>
            <person name="Cannon C."/>
            <person name="Castanera R."/>
            <person name="Culley D."/>
            <person name="Daum C."/>
            <person name="Ezra D."/>
            <person name="Gonzalez J."/>
            <person name="Henrissat B."/>
            <person name="Kuo A."/>
            <person name="Liang C."/>
            <person name="Lipzen A."/>
            <person name="Lutzoni F."/>
            <person name="Magnuson J."/>
            <person name="Mondo S."/>
            <person name="Nolan M."/>
            <person name="Ohm R."/>
            <person name="Pangilinan J."/>
            <person name="Park H.-J."/>
            <person name="Ramirez L."/>
            <person name="Alfaro M."/>
            <person name="Sun H."/>
            <person name="Tritt A."/>
            <person name="Yoshinaga Y."/>
            <person name="Zwiers L.-H."/>
            <person name="Turgeon B."/>
            <person name="Goodwin S."/>
            <person name="Spatafora J."/>
            <person name="Crous P."/>
            <person name="Grigoriev I."/>
        </authorList>
    </citation>
    <scope>NUCLEOTIDE SEQUENCE</scope>
    <source>
        <strain evidence="2">CBS 675.92</strain>
    </source>
</reference>
<feature type="region of interest" description="Disordered" evidence="1">
    <location>
        <begin position="765"/>
        <end position="786"/>
    </location>
</feature>
<keyword evidence="3" id="KW-1185">Reference proteome</keyword>
<feature type="compositionally biased region" description="Polar residues" evidence="1">
    <location>
        <begin position="271"/>
        <end position="280"/>
    </location>
</feature>
<sequence>MVKSGLGLFAGRRKSQGNAIEEGDAFAVHHPHDTAPGAESGSGGGGGGGFRVMTSAEADARKREEKRRASEKAASKFRPFSGFGSASNKARNQSFDDDSPASSKRDSKSSSGTGGSRPYNNAQYGSTSTLPSSADTDSNDNVFAVPRPHVSHQHSLPNSLTLAANKKKLPPPPVSESRAYSESPVPASGRMRAMTSSSYASTAKPPTLDADLNFGSSDFDDMFSGLDRKESPPAAISSPGRSLLVGKRGFQAEPIKIDRNHELEVEPPLTSWDSRGSNDNLMAHSPDSDSPPPPPPHKFSHSQQYAPVASYSPDLNGPNGFANSHSYAQHSKVAPNPPRPSPPEHKPSPASGPPIQTPASAQTASNNNTPRATNRQAPSPQPQNEPEDEEEDLFAPPKANHPLPQKPAAHTPQESRQSQQTDGSGHRIMTQAEFRAQQQRAKQQAADSDSESEDYEDEEEAEERAAQEAIARRKKQQMDLARETMRRTTTGSANPNRPGSVAESFSMGFPSEISSKADEWEDEDVPLGILAQHGFPSKDRMPTQPANVIPSYFRNNSTPTLPERPASAGNMGANRASTFRPAFARNLPEDPHATFIGGGVVQPMNRESMGFSRGPASVIGEPMMYPEPQLSAPSLVEQIQMRDMTKQKYMGGASSKKPQGGPFTGAMAAQMNPQANPNPTRISMMNPAAPAMNPMQSMQGMNPMMNMNMMGGPNGMPMMGVNNMGYPMSQQDYMQQMQQFQQMQQMFAAQQMQLQQQMQMFGQQPQDPRMSMMQPQPQDPRMSMMMQPQQDPRMSMAMSQGNNSFLNVPGGSQQRPMSIMSVNPSAQPPPRPYSTGSTMIGGGFPSAPPPQLPPMPAFAPSIAPSERSNIGLSKRYRSVATGNGNTDAHSTVSSSMTLQASGGAPQQTQQGANGPVKGILKKGQQKSKEEEEDEGWAKMAARKNKFLNRNKGKKPEEGDSDLKDIVRGINQL</sequence>
<evidence type="ECO:0000256" key="1">
    <source>
        <dbReference type="SAM" id="MobiDB-lite"/>
    </source>
</evidence>
<feature type="compositionally biased region" description="Polar residues" evidence="1">
    <location>
        <begin position="153"/>
        <end position="162"/>
    </location>
</feature>
<dbReference type="Proteomes" id="UP000800035">
    <property type="component" value="Unassembled WGS sequence"/>
</dbReference>
<feature type="compositionally biased region" description="Polar residues" evidence="1">
    <location>
        <begin position="880"/>
        <end position="912"/>
    </location>
</feature>
<feature type="compositionally biased region" description="Gly residues" evidence="1">
    <location>
        <begin position="40"/>
        <end position="50"/>
    </location>
</feature>
<dbReference type="OrthoDB" id="5396252at2759"/>
<accession>A0A6A5TD77</accession>
<dbReference type="EMBL" id="ML977035">
    <property type="protein sequence ID" value="KAF1949622.1"/>
    <property type="molecule type" value="Genomic_DNA"/>
</dbReference>
<feature type="compositionally biased region" description="Basic and acidic residues" evidence="1">
    <location>
        <begin position="953"/>
        <end position="966"/>
    </location>
</feature>
<feature type="compositionally biased region" description="Low complexity" evidence="1">
    <location>
        <begin position="431"/>
        <end position="447"/>
    </location>
</feature>
<dbReference type="AlphaFoldDB" id="A0A6A5TD77"/>
<feature type="region of interest" description="Disordered" evidence="1">
    <location>
        <begin position="803"/>
        <end position="833"/>
    </location>
</feature>